<proteinExistence type="predicted"/>
<reference evidence="3" key="1">
    <citation type="submission" date="2016-05" db="EMBL/GenBank/DDBJ databases">
        <authorList>
            <person name="Lavstsen T."/>
            <person name="Jespersen J.S."/>
        </authorList>
    </citation>
    <scope>NUCLEOTIDE SEQUENCE [LARGE SCALE GENOMIC DNA]</scope>
</reference>
<evidence type="ECO:0000313" key="2">
    <source>
        <dbReference type="EMBL" id="SBO20744.1"/>
    </source>
</evidence>
<dbReference type="VEuPathDB" id="PlasmoDB:PKNH_1439900"/>
<keyword evidence="1" id="KW-0175">Coiled coil</keyword>
<dbReference type="AlphaFoldDB" id="A0A1A7VGR1"/>
<dbReference type="EMBL" id="CWHQ02000003">
    <property type="protein sequence ID" value="SBO20744.1"/>
    <property type="molecule type" value="Genomic_DNA"/>
</dbReference>
<evidence type="ECO:0000313" key="5">
    <source>
        <dbReference type="Proteomes" id="UP000182142"/>
    </source>
</evidence>
<organism evidence="3 5">
    <name type="scientific">Plasmodium knowlesi (strain H)</name>
    <dbReference type="NCBI Taxonomy" id="5851"/>
    <lineage>
        <taxon>Eukaryota</taxon>
        <taxon>Sar</taxon>
        <taxon>Alveolata</taxon>
        <taxon>Apicomplexa</taxon>
        <taxon>Aconoidasida</taxon>
        <taxon>Haemosporida</taxon>
        <taxon>Plasmodiidae</taxon>
        <taxon>Plasmodium</taxon>
        <taxon>Plasmodium (Plasmodium)</taxon>
    </lineage>
</organism>
<feature type="coiled-coil region" evidence="1">
    <location>
        <begin position="98"/>
        <end position="177"/>
    </location>
</feature>
<sequence>MSTPICSSYLHNIYLEFSLFNNFLRDLNREIKNGNNERYTPIYDSCIENAYSIQNKFYAWNSEEEDIDEKFIEYFSQNFIINIKTFLRTNFCSIDENLDNLKNRNKKLIEKLKVDLENAENQENYIYELEKSLKCEKEKNRNAHNLQEKINNLVNQNEKLKNKNEQLEMSSWKQKEENSKIKVELNKFLSLKEKGRNIDNDKRCYNRLNKTMSTLFKRINNNIRRRTENKLLLGKCRSYSASFLHTFNSIMLDEGNHIREENQYTGENGHKAESYGQRNDIEKNDAGKNGILHSCARKNDGLQSAAVQNDITTNDHFYHEPSANIKRRKKQIHLDHHMHPRTHEIVSNMINSSNFFFRGDKRGICRNELNWYNFEEKDNFKIKGQGEKIYTNIEPINDKNMEGKCHKGKKLFKNSCMLKRIFTHNDYCTEGENTLSCCSNTLLIDIRKAIRNNRTFLINSLLRKRTYRIKKRKIGKLRTLLKDKEVNRFILYSVSILHFILLLYISKCNFKEYAQKGDDQLHAESNMIMEDYRSTIGNFYEYIKKDIKIVIERDGNINIDLFSNYFKNIIKEIHDEKNNVKKKKIDKITRKYLRKIDSYRLRERDFFEDEGIVETKSCKYYNRNLNKYDSFDLRKILKNNYEQCEFSSDHEEEGPFSFYENRNIRIIDRLKDLKNNISFFKFYDLIDFPSKS</sequence>
<dbReference type="EMBL" id="CWHR02000002">
    <property type="protein sequence ID" value="SBO21192.1"/>
    <property type="molecule type" value="Genomic_DNA"/>
</dbReference>
<dbReference type="Proteomes" id="UP000182128">
    <property type="component" value="Unassembled WGS sequence"/>
</dbReference>
<evidence type="ECO:0000256" key="1">
    <source>
        <dbReference type="SAM" id="Coils"/>
    </source>
</evidence>
<dbReference type="OrthoDB" id="392343at2759"/>
<protein>
    <submittedName>
        <fullName evidence="3">Uncharacterized protein</fullName>
    </submittedName>
</protein>
<evidence type="ECO:0000313" key="4">
    <source>
        <dbReference type="Proteomes" id="UP000182128"/>
    </source>
</evidence>
<accession>A0A1A7VGR1</accession>
<name>A0A1A7VGR1_PLAKH</name>
<reference evidence="4 5" key="2">
    <citation type="submission" date="2016-05" db="EMBL/GenBank/DDBJ databases">
        <authorList>
            <person name="Sharaf H."/>
        </authorList>
    </citation>
    <scope>NUCLEOTIDE SEQUENCE [LARGE SCALE GENOMIC DNA]</scope>
    <source>
        <strain evidence="4 5">H</strain>
    </source>
</reference>
<evidence type="ECO:0000313" key="3">
    <source>
        <dbReference type="EMBL" id="SBO21192.1"/>
    </source>
</evidence>
<dbReference type="Proteomes" id="UP000182142">
    <property type="component" value="Unassembled WGS sequence"/>
</dbReference>
<gene>
    <name evidence="2" type="ORF">PKNA1_C2_1439900</name>
    <name evidence="3" type="ORF">PKNA1_H1_1439900</name>
</gene>